<evidence type="ECO:0000313" key="11">
    <source>
        <dbReference type="EMBL" id="MTH69380.1"/>
    </source>
</evidence>
<dbReference type="PANTHER" id="PTHR43790:SF3">
    <property type="entry name" value="D-ALLOSE IMPORT ATP-BINDING PROTEIN ALSA-RELATED"/>
    <property type="match status" value="1"/>
</dbReference>
<sequence length="525" mass="56701">MNDQIRLRARGVTKRYPGVVALDGVDLDVRSGEVHALVGENGAGKSTLVRILGGVHPPDRGQLTLDGADYTPATPQDALRAGIRVVHQELSALPNLTVAENLFLDGLPNRAGVVSYRELNRAAREMLDLVGLDVLPTTKMERLSLAQTQLVEIARALSSEAKVVVFDEPTATLTVPEKRRLLQLIADLRARGVAVIYISHHLEEIFEICDRATVLRNGETIGTRGIADLTTADLVRMMVGQALVDDHPFPDDVDPGAVVLEVDQLEVADTGSAVSFVVREGEVVGMAGLVGAGRTETVRAIFGADQSRGGTVSVRGRRVHLRSPKDAVRGGISLATEDRKQQGLVLQMGCDVNISLANIDAVSRRGFLRRRAERQRTADVAKQMRVKVGSIGTPVGTLSGGNQQKVVLGRWLFRDSDVLIVDEPTRGIDVGARHEIYGLLANLARRKKAIVMVSSDLGELIGMCHRILVFSRGQIVADIPREQFDQELILTHAYSGYLGTEGGEAALVAAGSSETSNRKRNRQSS</sequence>
<keyword evidence="4" id="KW-0762">Sugar transport</keyword>
<dbReference type="CDD" id="cd03216">
    <property type="entry name" value="ABC_Carb_Monos_I"/>
    <property type="match status" value="1"/>
</dbReference>
<evidence type="ECO:0000256" key="7">
    <source>
        <dbReference type="ARBA" id="ARBA00022840"/>
    </source>
</evidence>
<keyword evidence="3" id="KW-1003">Cell membrane</keyword>
<gene>
    <name evidence="11" type="ORF">GJ743_13470</name>
</gene>
<dbReference type="RefSeq" id="WP_155052437.1">
    <property type="nucleotide sequence ID" value="NZ_BAAAIB010000009.1"/>
</dbReference>
<dbReference type="AlphaFoldDB" id="A0A6I3M486"/>
<evidence type="ECO:0000256" key="9">
    <source>
        <dbReference type="ARBA" id="ARBA00023136"/>
    </source>
</evidence>
<keyword evidence="8" id="KW-1278">Translocase</keyword>
<dbReference type="PROSITE" id="PS00211">
    <property type="entry name" value="ABC_TRANSPORTER_1"/>
    <property type="match status" value="1"/>
</dbReference>
<dbReference type="GO" id="GO:0005524">
    <property type="term" value="F:ATP binding"/>
    <property type="evidence" value="ECO:0007669"/>
    <property type="project" value="UniProtKB-KW"/>
</dbReference>
<name>A0A6I3M486_9MICO</name>
<protein>
    <submittedName>
        <fullName evidence="11">ATP-binding cassette domain-containing protein</fullName>
    </submittedName>
</protein>
<dbReference type="PROSITE" id="PS50893">
    <property type="entry name" value="ABC_TRANSPORTER_2"/>
    <property type="match status" value="2"/>
</dbReference>
<keyword evidence="7 11" id="KW-0067">ATP-binding</keyword>
<keyword evidence="5" id="KW-0677">Repeat</keyword>
<dbReference type="InterPro" id="IPR003593">
    <property type="entry name" value="AAA+_ATPase"/>
</dbReference>
<evidence type="ECO:0000256" key="5">
    <source>
        <dbReference type="ARBA" id="ARBA00022737"/>
    </source>
</evidence>
<evidence type="ECO:0000256" key="3">
    <source>
        <dbReference type="ARBA" id="ARBA00022475"/>
    </source>
</evidence>
<reference evidence="11 12" key="1">
    <citation type="submission" date="2019-11" db="EMBL/GenBank/DDBJ databases">
        <title>Agromyces kandeliae sp. nov., isolated from mangrove soil.</title>
        <authorList>
            <person name="Wang R."/>
        </authorList>
    </citation>
    <scope>NUCLEOTIDE SEQUENCE [LARGE SCALE GENOMIC DNA]</scope>
    <source>
        <strain evidence="11 12">JCM 11433</strain>
    </source>
</reference>
<comment type="caution">
    <text evidence="11">The sequence shown here is derived from an EMBL/GenBank/DDBJ whole genome shotgun (WGS) entry which is preliminary data.</text>
</comment>
<evidence type="ECO:0000256" key="8">
    <source>
        <dbReference type="ARBA" id="ARBA00022967"/>
    </source>
</evidence>
<dbReference type="Proteomes" id="UP000433071">
    <property type="component" value="Unassembled WGS sequence"/>
</dbReference>
<keyword evidence="9" id="KW-0472">Membrane</keyword>
<dbReference type="Gene3D" id="3.40.50.300">
    <property type="entry name" value="P-loop containing nucleotide triphosphate hydrolases"/>
    <property type="match status" value="2"/>
</dbReference>
<keyword evidence="2" id="KW-0813">Transport</keyword>
<evidence type="ECO:0000313" key="12">
    <source>
        <dbReference type="Proteomes" id="UP000433071"/>
    </source>
</evidence>
<evidence type="ECO:0000256" key="1">
    <source>
        <dbReference type="ARBA" id="ARBA00004202"/>
    </source>
</evidence>
<dbReference type="InterPro" id="IPR027417">
    <property type="entry name" value="P-loop_NTPase"/>
</dbReference>
<keyword evidence="12" id="KW-1185">Reference proteome</keyword>
<dbReference type="EMBL" id="WMLB01000027">
    <property type="protein sequence ID" value="MTH69380.1"/>
    <property type="molecule type" value="Genomic_DNA"/>
</dbReference>
<feature type="domain" description="ABC transporter" evidence="10">
    <location>
        <begin position="253"/>
        <end position="497"/>
    </location>
</feature>
<accession>A0A6I3M486</accession>
<dbReference type="OrthoDB" id="39350at2"/>
<evidence type="ECO:0000256" key="6">
    <source>
        <dbReference type="ARBA" id="ARBA00022741"/>
    </source>
</evidence>
<keyword evidence="6" id="KW-0547">Nucleotide-binding</keyword>
<dbReference type="SMART" id="SM00382">
    <property type="entry name" value="AAA"/>
    <property type="match status" value="2"/>
</dbReference>
<dbReference type="InterPro" id="IPR050107">
    <property type="entry name" value="ABC_carbohydrate_import_ATPase"/>
</dbReference>
<evidence type="ECO:0000256" key="4">
    <source>
        <dbReference type="ARBA" id="ARBA00022597"/>
    </source>
</evidence>
<proteinExistence type="predicted"/>
<dbReference type="SUPFAM" id="SSF52540">
    <property type="entry name" value="P-loop containing nucleoside triphosphate hydrolases"/>
    <property type="match status" value="2"/>
</dbReference>
<dbReference type="CDD" id="cd03215">
    <property type="entry name" value="ABC_Carb_Monos_II"/>
    <property type="match status" value="1"/>
</dbReference>
<feature type="domain" description="ABC transporter" evidence="10">
    <location>
        <begin position="7"/>
        <end position="242"/>
    </location>
</feature>
<comment type="subcellular location">
    <subcellularLocation>
        <location evidence="1">Cell membrane</location>
        <topology evidence="1">Peripheral membrane protein</topology>
    </subcellularLocation>
</comment>
<dbReference type="GO" id="GO:0005886">
    <property type="term" value="C:plasma membrane"/>
    <property type="evidence" value="ECO:0007669"/>
    <property type="project" value="UniProtKB-SubCell"/>
</dbReference>
<evidence type="ECO:0000256" key="2">
    <source>
        <dbReference type="ARBA" id="ARBA00022448"/>
    </source>
</evidence>
<organism evidence="11 12">
    <name type="scientific">Agromyces bracchium</name>
    <dbReference type="NCBI Taxonomy" id="88376"/>
    <lineage>
        <taxon>Bacteria</taxon>
        <taxon>Bacillati</taxon>
        <taxon>Actinomycetota</taxon>
        <taxon>Actinomycetes</taxon>
        <taxon>Micrococcales</taxon>
        <taxon>Microbacteriaceae</taxon>
        <taxon>Agromyces</taxon>
    </lineage>
</organism>
<evidence type="ECO:0000259" key="10">
    <source>
        <dbReference type="PROSITE" id="PS50893"/>
    </source>
</evidence>
<dbReference type="GO" id="GO:0016887">
    <property type="term" value="F:ATP hydrolysis activity"/>
    <property type="evidence" value="ECO:0007669"/>
    <property type="project" value="InterPro"/>
</dbReference>
<dbReference type="FunFam" id="3.40.50.300:FF:000127">
    <property type="entry name" value="Ribose import ATP-binding protein RbsA"/>
    <property type="match status" value="1"/>
</dbReference>
<dbReference type="InterPro" id="IPR017871">
    <property type="entry name" value="ABC_transporter-like_CS"/>
</dbReference>
<dbReference type="PANTHER" id="PTHR43790">
    <property type="entry name" value="CARBOHYDRATE TRANSPORT ATP-BINDING PROTEIN MG119-RELATED"/>
    <property type="match status" value="1"/>
</dbReference>
<dbReference type="Pfam" id="PF00005">
    <property type="entry name" value="ABC_tran"/>
    <property type="match status" value="2"/>
</dbReference>
<dbReference type="InterPro" id="IPR003439">
    <property type="entry name" value="ABC_transporter-like_ATP-bd"/>
</dbReference>